<feature type="compositionally biased region" description="Low complexity" evidence="1">
    <location>
        <begin position="371"/>
        <end position="393"/>
    </location>
</feature>
<evidence type="ECO:0000313" key="2">
    <source>
        <dbReference type="EMBL" id="KAJ7687489.1"/>
    </source>
</evidence>
<evidence type="ECO:0000256" key="1">
    <source>
        <dbReference type="SAM" id="MobiDB-lite"/>
    </source>
</evidence>
<comment type="caution">
    <text evidence="2">The sequence shown here is derived from an EMBL/GenBank/DDBJ whole genome shotgun (WGS) entry which is preliminary data.</text>
</comment>
<organism evidence="2 3">
    <name type="scientific">Mycena rosella</name>
    <name type="common">Pink bonnet</name>
    <name type="synonym">Agaricus rosellus</name>
    <dbReference type="NCBI Taxonomy" id="1033263"/>
    <lineage>
        <taxon>Eukaryota</taxon>
        <taxon>Fungi</taxon>
        <taxon>Dikarya</taxon>
        <taxon>Basidiomycota</taxon>
        <taxon>Agaricomycotina</taxon>
        <taxon>Agaricomycetes</taxon>
        <taxon>Agaricomycetidae</taxon>
        <taxon>Agaricales</taxon>
        <taxon>Marasmiineae</taxon>
        <taxon>Mycenaceae</taxon>
        <taxon>Mycena</taxon>
    </lineage>
</organism>
<gene>
    <name evidence="2" type="ORF">B0H17DRAFT_1136217</name>
</gene>
<dbReference type="EMBL" id="JARKIE010000087">
    <property type="protein sequence ID" value="KAJ7687489.1"/>
    <property type="molecule type" value="Genomic_DNA"/>
</dbReference>
<feature type="compositionally biased region" description="Acidic residues" evidence="1">
    <location>
        <begin position="401"/>
        <end position="410"/>
    </location>
</feature>
<proteinExistence type="predicted"/>
<dbReference type="Proteomes" id="UP001221757">
    <property type="component" value="Unassembled WGS sequence"/>
</dbReference>
<name>A0AAD7DCX7_MYCRO</name>
<keyword evidence="3" id="KW-1185">Reference proteome</keyword>
<sequence>MARTVKPPVGSYEHDVADGQYTLKWNSLADMTVWLRNEEQTNSIELVCKEPRSNKNKKDHHWLIKYLYVCARQGSGGKSKYVAKNAERVRNIPARQAEDGCPCRLTVKTYPNTPRVLGLYITEHSHPTGDANIIFTRIPLQTRGKIEELLRQGMRPDLVLNQVRGNVHTEDNLPTLTQEPARREEFINSRDVGRIQKPQKKIEAETVRLNRNDGLSTLEWVARLKDAEHQSHPPRPSPSPPSLQNANRPSTAAPADYSDDPLLLDFILHKLQHMKNGKVVPSAALTESLRTLDSTLNAAVGDQMLLPNVKRVAPNMHSWTETAAAMGIPKKVIGATKKGPQKRVHTDAHAGGQGSGKQAQPDARVPKKSRPSVASPSPDVVSTSSDVASTSSDIAPTGLDSLDDPSMDEVPDFFPEHDENEMSFAPELGWLCDGLTAARTSTKSPEEQLSEAFRLYSSMFPVSKELDESQPVVAAPTTSYYRPHLYS</sequence>
<evidence type="ECO:0000313" key="3">
    <source>
        <dbReference type="Proteomes" id="UP001221757"/>
    </source>
</evidence>
<accession>A0AAD7DCX7</accession>
<dbReference type="AlphaFoldDB" id="A0AAD7DCX7"/>
<feature type="region of interest" description="Disordered" evidence="1">
    <location>
        <begin position="336"/>
        <end position="410"/>
    </location>
</feature>
<feature type="region of interest" description="Disordered" evidence="1">
    <location>
        <begin position="227"/>
        <end position="256"/>
    </location>
</feature>
<reference evidence="2" key="1">
    <citation type="submission" date="2023-03" db="EMBL/GenBank/DDBJ databases">
        <title>Massive genome expansion in bonnet fungi (Mycena s.s.) driven by repeated elements and novel gene families across ecological guilds.</title>
        <authorList>
            <consortium name="Lawrence Berkeley National Laboratory"/>
            <person name="Harder C.B."/>
            <person name="Miyauchi S."/>
            <person name="Viragh M."/>
            <person name="Kuo A."/>
            <person name="Thoen E."/>
            <person name="Andreopoulos B."/>
            <person name="Lu D."/>
            <person name="Skrede I."/>
            <person name="Drula E."/>
            <person name="Henrissat B."/>
            <person name="Morin E."/>
            <person name="Kohler A."/>
            <person name="Barry K."/>
            <person name="LaButti K."/>
            <person name="Morin E."/>
            <person name="Salamov A."/>
            <person name="Lipzen A."/>
            <person name="Mereny Z."/>
            <person name="Hegedus B."/>
            <person name="Baldrian P."/>
            <person name="Stursova M."/>
            <person name="Weitz H."/>
            <person name="Taylor A."/>
            <person name="Grigoriev I.V."/>
            <person name="Nagy L.G."/>
            <person name="Martin F."/>
            <person name="Kauserud H."/>
        </authorList>
    </citation>
    <scope>NUCLEOTIDE SEQUENCE</scope>
    <source>
        <strain evidence="2">CBHHK067</strain>
    </source>
</reference>
<protein>
    <submittedName>
        <fullName evidence="2">Uncharacterized protein</fullName>
    </submittedName>
</protein>